<dbReference type="SUPFAM" id="SSF53474">
    <property type="entry name" value="alpha/beta-Hydrolases"/>
    <property type="match status" value="1"/>
</dbReference>
<evidence type="ECO:0000259" key="3">
    <source>
        <dbReference type="Pfam" id="PF02230"/>
    </source>
</evidence>
<evidence type="ECO:0000256" key="2">
    <source>
        <dbReference type="ARBA" id="ARBA00022801"/>
    </source>
</evidence>
<evidence type="ECO:0000313" key="5">
    <source>
        <dbReference type="Proteomes" id="UP000588068"/>
    </source>
</evidence>
<keyword evidence="2" id="KW-0378">Hydrolase</keyword>
<dbReference type="PANTHER" id="PTHR10655">
    <property type="entry name" value="LYSOPHOSPHOLIPASE-RELATED"/>
    <property type="match status" value="1"/>
</dbReference>
<reference evidence="4 5" key="1">
    <citation type="submission" date="2020-08" db="EMBL/GenBank/DDBJ databases">
        <title>Genomic Encyclopedia of Type Strains, Phase IV (KMG-IV): sequencing the most valuable type-strain genomes for metagenomic binning, comparative biology and taxonomic classification.</title>
        <authorList>
            <person name="Goeker M."/>
        </authorList>
    </citation>
    <scope>NUCLEOTIDE SEQUENCE [LARGE SCALE GENOMIC DNA]</scope>
    <source>
        <strain evidence="4 5">DSM 26723</strain>
    </source>
</reference>
<dbReference type="GO" id="GO:0016787">
    <property type="term" value="F:hydrolase activity"/>
    <property type="evidence" value="ECO:0007669"/>
    <property type="project" value="UniProtKB-KW"/>
</dbReference>
<dbReference type="EMBL" id="JACHHZ010000002">
    <property type="protein sequence ID" value="MBB6093179.1"/>
    <property type="molecule type" value="Genomic_DNA"/>
</dbReference>
<dbReference type="Pfam" id="PF02230">
    <property type="entry name" value="Abhydrolase_2"/>
    <property type="match status" value="1"/>
</dbReference>
<sequence length="228" mass="24582">MPYSATESESHVILDPSAAPTAAVIWLHGLGADGYDFVPVVEELKLPATLPVRFIFPHARQRPVTINNGYVMRAWYDIKSLGGGSRVEDDAGIRESAQVVGKYIEEQVAAGIGANRIVIAGFSQGGAIALHTALRYPQRLAGIMALSTYLPLQSSVASEASGANRDIPILMCHGTYDQVVPAAMGVASRDLLQKLNYAIDWQAYPMEHSVCMEEIGAISSWLQKQLAS</sequence>
<dbReference type="RefSeq" id="WP_184331283.1">
    <property type="nucleotide sequence ID" value="NZ_JACHHZ010000002.1"/>
</dbReference>
<dbReference type="AlphaFoldDB" id="A0A841HLD9"/>
<evidence type="ECO:0000313" key="4">
    <source>
        <dbReference type="EMBL" id="MBB6093179.1"/>
    </source>
</evidence>
<dbReference type="InterPro" id="IPR029058">
    <property type="entry name" value="AB_hydrolase_fold"/>
</dbReference>
<dbReference type="Gene3D" id="3.40.50.1820">
    <property type="entry name" value="alpha/beta hydrolase"/>
    <property type="match status" value="1"/>
</dbReference>
<dbReference type="InterPro" id="IPR050565">
    <property type="entry name" value="LYPA1-2/EST-like"/>
</dbReference>
<keyword evidence="5" id="KW-1185">Reference proteome</keyword>
<comment type="similarity">
    <text evidence="1">Belongs to the AB hydrolase superfamily. AB hydrolase 2 family.</text>
</comment>
<comment type="caution">
    <text evidence="4">The sequence shown here is derived from an EMBL/GenBank/DDBJ whole genome shotgun (WGS) entry which is preliminary data.</text>
</comment>
<evidence type="ECO:0000256" key="1">
    <source>
        <dbReference type="ARBA" id="ARBA00006499"/>
    </source>
</evidence>
<dbReference type="Proteomes" id="UP000588068">
    <property type="component" value="Unassembled WGS sequence"/>
</dbReference>
<organism evidence="4 5">
    <name type="scientific">Povalibacter uvarum</name>
    <dbReference type="NCBI Taxonomy" id="732238"/>
    <lineage>
        <taxon>Bacteria</taxon>
        <taxon>Pseudomonadati</taxon>
        <taxon>Pseudomonadota</taxon>
        <taxon>Gammaproteobacteria</taxon>
        <taxon>Steroidobacterales</taxon>
        <taxon>Steroidobacteraceae</taxon>
        <taxon>Povalibacter</taxon>
    </lineage>
</organism>
<protein>
    <submittedName>
        <fullName evidence="4">Phospholipase/carboxylesterase</fullName>
    </submittedName>
</protein>
<accession>A0A841HLD9</accession>
<feature type="domain" description="Phospholipase/carboxylesterase/thioesterase" evidence="3">
    <location>
        <begin position="11"/>
        <end position="224"/>
    </location>
</feature>
<proteinExistence type="inferred from homology"/>
<dbReference type="InterPro" id="IPR003140">
    <property type="entry name" value="PLipase/COase/thioEstase"/>
</dbReference>
<gene>
    <name evidence="4" type="ORF">HNQ60_002057</name>
</gene>
<name>A0A841HLD9_9GAMM</name>
<dbReference type="PANTHER" id="PTHR10655:SF17">
    <property type="entry name" value="LYSOPHOSPHOLIPASE-LIKE PROTEIN 1"/>
    <property type="match status" value="1"/>
</dbReference>